<dbReference type="CDD" id="cd17316">
    <property type="entry name" value="MFS_SV2_like"/>
    <property type="match status" value="1"/>
</dbReference>
<feature type="transmembrane region" description="Helical" evidence="5">
    <location>
        <begin position="143"/>
        <end position="166"/>
    </location>
</feature>
<evidence type="ECO:0000256" key="2">
    <source>
        <dbReference type="ARBA" id="ARBA00022692"/>
    </source>
</evidence>
<dbReference type="SUPFAM" id="SSF103473">
    <property type="entry name" value="MFS general substrate transporter"/>
    <property type="match status" value="1"/>
</dbReference>
<comment type="subcellular location">
    <subcellularLocation>
        <location evidence="1">Cell membrane</location>
        <topology evidence="1">Multi-pass membrane protein</topology>
    </subcellularLocation>
</comment>
<evidence type="ECO:0000259" key="6">
    <source>
        <dbReference type="PROSITE" id="PS50850"/>
    </source>
</evidence>
<dbReference type="Pfam" id="PF00083">
    <property type="entry name" value="Sugar_tr"/>
    <property type="match status" value="1"/>
</dbReference>
<keyword evidence="7" id="KW-0614">Plasmid</keyword>
<dbReference type="PROSITE" id="PS50850">
    <property type="entry name" value="MFS"/>
    <property type="match status" value="1"/>
</dbReference>
<dbReference type="InterPro" id="IPR020846">
    <property type="entry name" value="MFS_dom"/>
</dbReference>
<feature type="transmembrane region" description="Helical" evidence="5">
    <location>
        <begin position="247"/>
        <end position="268"/>
    </location>
</feature>
<name>A0AB38RNW9_RHOSG</name>
<organism evidence="7 8">
    <name type="scientific">Rhodococcus qingshengii JCM 15477</name>
    <dbReference type="NCBI Taxonomy" id="1303681"/>
    <lineage>
        <taxon>Bacteria</taxon>
        <taxon>Bacillati</taxon>
        <taxon>Actinomycetota</taxon>
        <taxon>Actinomycetes</taxon>
        <taxon>Mycobacteriales</taxon>
        <taxon>Nocardiaceae</taxon>
        <taxon>Rhodococcus</taxon>
        <taxon>Rhodococcus erythropolis group</taxon>
    </lineage>
</organism>
<feature type="transmembrane region" description="Helical" evidence="5">
    <location>
        <begin position="317"/>
        <end position="335"/>
    </location>
</feature>
<keyword evidence="2 5" id="KW-0812">Transmembrane</keyword>
<dbReference type="GO" id="GO:0005886">
    <property type="term" value="C:plasma membrane"/>
    <property type="evidence" value="ECO:0007669"/>
    <property type="project" value="UniProtKB-SubCell"/>
</dbReference>
<gene>
    <name evidence="7" type="ORF">M0639_33815</name>
</gene>
<evidence type="ECO:0000313" key="8">
    <source>
        <dbReference type="Proteomes" id="UP000831484"/>
    </source>
</evidence>
<dbReference type="InterPro" id="IPR005828">
    <property type="entry name" value="MFS_sugar_transport-like"/>
</dbReference>
<dbReference type="Proteomes" id="UP000831484">
    <property type="component" value="Plasmid pdjl-6-5"/>
</dbReference>
<feature type="transmembrane region" description="Helical" evidence="5">
    <location>
        <begin position="288"/>
        <end position="305"/>
    </location>
</feature>
<feature type="transmembrane region" description="Helical" evidence="5">
    <location>
        <begin position="341"/>
        <end position="364"/>
    </location>
</feature>
<evidence type="ECO:0000256" key="1">
    <source>
        <dbReference type="ARBA" id="ARBA00004651"/>
    </source>
</evidence>
<feature type="transmembrane region" description="Helical" evidence="5">
    <location>
        <begin position="376"/>
        <end position="396"/>
    </location>
</feature>
<reference evidence="8" key="1">
    <citation type="journal article" date="2022" name="Environ. Microbiol.">
        <title>Functional analysis, diversity, and distribution of carbendazim hydrolases MheI and CbmA, responsible for the initial step in carbendazim degradation.</title>
        <authorList>
            <person name="Zhang M."/>
            <person name="Bai X."/>
            <person name="Li Q."/>
            <person name="Zhang L."/>
            <person name="Zhu Q."/>
            <person name="Gao S."/>
            <person name="Ke Z."/>
            <person name="Jiang M."/>
            <person name="Hu J."/>
            <person name="Qiu J."/>
            <person name="Hong Q."/>
        </authorList>
    </citation>
    <scope>NUCLEOTIDE SEQUENCE [LARGE SCALE GENOMIC DNA]</scope>
    <source>
        <strain evidence="8">djl-6</strain>
    </source>
</reference>
<keyword evidence="3 5" id="KW-1133">Transmembrane helix</keyword>
<keyword evidence="4 5" id="KW-0472">Membrane</keyword>
<proteinExistence type="predicted"/>
<feature type="transmembrane region" description="Helical" evidence="5">
    <location>
        <begin position="109"/>
        <end position="131"/>
    </location>
</feature>
<feature type="transmembrane region" description="Helical" evidence="5">
    <location>
        <begin position="49"/>
        <end position="72"/>
    </location>
</feature>
<evidence type="ECO:0000256" key="4">
    <source>
        <dbReference type="ARBA" id="ARBA00023136"/>
    </source>
</evidence>
<dbReference type="RefSeq" id="WP_076949033.1">
    <property type="nucleotide sequence ID" value="NZ_CP096568.1"/>
</dbReference>
<feature type="transmembrane region" description="Helical" evidence="5">
    <location>
        <begin position="172"/>
        <end position="194"/>
    </location>
</feature>
<geneLocation type="plasmid" evidence="7 8">
    <name>pdjl-6-5</name>
</geneLocation>
<dbReference type="AlphaFoldDB" id="A0AB38RNW9"/>
<feature type="transmembrane region" description="Helical" evidence="5">
    <location>
        <begin position="408"/>
        <end position="427"/>
    </location>
</feature>
<feature type="domain" description="Major facilitator superfamily (MFS) profile" evidence="6">
    <location>
        <begin position="18"/>
        <end position="431"/>
    </location>
</feature>
<evidence type="ECO:0000256" key="5">
    <source>
        <dbReference type="SAM" id="Phobius"/>
    </source>
</evidence>
<sequence>MQASVIDDSPILRFHRKLRLQCGGGTFLDGYVLSAIAVAMPGIKGEYDLSAAALSSLAAAAIVGIFVGSLIFGPLSDRLGRHKLFTLDLVAFVAFSALTYFVTDLWQLILLRLLAGIAVGADYPLAMTMVTEWMPRRHRTGGIGMLVMWWFGGAIAAYVFGYAIVATFGDDAWRLVLASATIPAAITLLLRVGMPESPRWLLSRDRRDEALETLKSVYGPDATLEGLETPAKDEERGRLRELFSRKYIRRTIFASGPYAAQATAFYVILTFEPTILNSFGLGHGHASYVGSAATSIIFLIGVLPVQRLAESFGRRRLYIWSFALMVLPLAVLGIFPLESAIIVVACFCFYALVSGPTSVLSWSYPNELFPTKIRATAVGFATSMTRISAAIGTFLLPISIDSLGIRPTMLIGAGVVAAGLLMCILWAPETSGQSLDEASALPAEETTGLKVNPA</sequence>
<dbReference type="PANTHER" id="PTHR23508:SF10">
    <property type="entry name" value="CARBOXYLIC ACID TRANSPORTER PROTEIN HOMOLOG"/>
    <property type="match status" value="1"/>
</dbReference>
<dbReference type="PANTHER" id="PTHR23508">
    <property type="entry name" value="CARBOXYLIC ACID TRANSPORTER PROTEIN HOMOLOG"/>
    <property type="match status" value="1"/>
</dbReference>
<dbReference type="Gene3D" id="1.20.1250.20">
    <property type="entry name" value="MFS general substrate transporter like domains"/>
    <property type="match status" value="1"/>
</dbReference>
<feature type="transmembrane region" description="Helical" evidence="5">
    <location>
        <begin position="84"/>
        <end position="103"/>
    </location>
</feature>
<dbReference type="EMBL" id="CP096568">
    <property type="protein sequence ID" value="UPU47055.1"/>
    <property type="molecule type" value="Genomic_DNA"/>
</dbReference>
<accession>A0AB38RNW9</accession>
<evidence type="ECO:0000313" key="7">
    <source>
        <dbReference type="EMBL" id="UPU47055.1"/>
    </source>
</evidence>
<evidence type="ECO:0000256" key="3">
    <source>
        <dbReference type="ARBA" id="ARBA00022989"/>
    </source>
</evidence>
<dbReference type="InterPro" id="IPR036259">
    <property type="entry name" value="MFS_trans_sf"/>
</dbReference>
<feature type="transmembrane region" description="Helical" evidence="5">
    <location>
        <begin position="20"/>
        <end position="43"/>
    </location>
</feature>
<keyword evidence="8" id="KW-1185">Reference proteome</keyword>
<dbReference type="GO" id="GO:0046943">
    <property type="term" value="F:carboxylic acid transmembrane transporter activity"/>
    <property type="evidence" value="ECO:0007669"/>
    <property type="project" value="TreeGrafter"/>
</dbReference>
<protein>
    <submittedName>
        <fullName evidence="7">MFS transporter</fullName>
    </submittedName>
</protein>